<evidence type="ECO:0000313" key="4">
    <source>
        <dbReference type="EMBL" id="OGY09574.1"/>
    </source>
</evidence>
<feature type="transmembrane region" description="Helical" evidence="2">
    <location>
        <begin position="12"/>
        <end position="33"/>
    </location>
</feature>
<dbReference type="PANTHER" id="PTHR30576:SF10">
    <property type="entry name" value="SLL5057 PROTEIN"/>
    <property type="match status" value="1"/>
</dbReference>
<keyword evidence="2" id="KW-1133">Transmembrane helix</keyword>
<dbReference type="STRING" id="1797513.A2782_03455"/>
<gene>
    <name evidence="4" type="ORF">A2782_03455</name>
</gene>
<dbReference type="GO" id="GO:0016780">
    <property type="term" value="F:phosphotransferase activity, for other substituted phosphate groups"/>
    <property type="evidence" value="ECO:0007669"/>
    <property type="project" value="TreeGrafter"/>
</dbReference>
<dbReference type="Proteomes" id="UP000177967">
    <property type="component" value="Unassembled WGS sequence"/>
</dbReference>
<proteinExistence type="inferred from homology"/>
<keyword evidence="2" id="KW-0472">Membrane</keyword>
<name>A0A1G1V2I1_9BACT</name>
<organism evidence="4 5">
    <name type="scientific">Candidatus Blackburnbacteria bacterium RIFCSPHIGHO2_01_FULL_43_15b</name>
    <dbReference type="NCBI Taxonomy" id="1797513"/>
    <lineage>
        <taxon>Bacteria</taxon>
        <taxon>Candidatus Blackburniibacteriota</taxon>
    </lineage>
</organism>
<accession>A0A1G1V2I1</accession>
<evidence type="ECO:0000256" key="1">
    <source>
        <dbReference type="ARBA" id="ARBA00006464"/>
    </source>
</evidence>
<sequence>MSYVLVKRLIDILAAIALLIIFSPIMLVAAAVIKLTSPGPVFADTPKRVGKNAELFRLYKFRSMIVNAYELLRTDPKFKKAYEEQQKGGNYKIKNDPRITPIGKVIRKYSIDEMPQLINVLKGEMSLVGPRPYYPEELKIQRRKYPETKHLIRETLSVKPGITGYWQVSGRSNVPFDKRIAIDATYVRNLSFFLDLEIIFRTPWAMISGKGAV</sequence>
<evidence type="ECO:0000256" key="2">
    <source>
        <dbReference type="SAM" id="Phobius"/>
    </source>
</evidence>
<dbReference type="PANTHER" id="PTHR30576">
    <property type="entry name" value="COLANIC BIOSYNTHESIS UDP-GLUCOSE LIPID CARRIER TRANSFERASE"/>
    <property type="match status" value="1"/>
</dbReference>
<comment type="similarity">
    <text evidence="1">Belongs to the bacterial sugar transferase family.</text>
</comment>
<evidence type="ECO:0000313" key="5">
    <source>
        <dbReference type="Proteomes" id="UP000177967"/>
    </source>
</evidence>
<evidence type="ECO:0000259" key="3">
    <source>
        <dbReference type="Pfam" id="PF02397"/>
    </source>
</evidence>
<reference evidence="4 5" key="1">
    <citation type="journal article" date="2016" name="Nat. Commun.">
        <title>Thousands of microbial genomes shed light on interconnected biogeochemical processes in an aquifer system.</title>
        <authorList>
            <person name="Anantharaman K."/>
            <person name="Brown C.T."/>
            <person name="Hug L.A."/>
            <person name="Sharon I."/>
            <person name="Castelle C.J."/>
            <person name="Probst A.J."/>
            <person name="Thomas B.C."/>
            <person name="Singh A."/>
            <person name="Wilkins M.J."/>
            <person name="Karaoz U."/>
            <person name="Brodie E.L."/>
            <person name="Williams K.H."/>
            <person name="Hubbard S.S."/>
            <person name="Banfield J.F."/>
        </authorList>
    </citation>
    <scope>NUCLEOTIDE SEQUENCE [LARGE SCALE GENOMIC DNA]</scope>
</reference>
<dbReference type="EMBL" id="MHBW01000008">
    <property type="protein sequence ID" value="OGY09574.1"/>
    <property type="molecule type" value="Genomic_DNA"/>
</dbReference>
<feature type="domain" description="Bacterial sugar transferase" evidence="3">
    <location>
        <begin position="7"/>
        <end position="207"/>
    </location>
</feature>
<dbReference type="AlphaFoldDB" id="A0A1G1V2I1"/>
<protein>
    <recommendedName>
        <fullName evidence="3">Bacterial sugar transferase domain-containing protein</fullName>
    </recommendedName>
</protein>
<keyword evidence="2" id="KW-0812">Transmembrane</keyword>
<comment type="caution">
    <text evidence="4">The sequence shown here is derived from an EMBL/GenBank/DDBJ whole genome shotgun (WGS) entry which is preliminary data.</text>
</comment>
<dbReference type="Pfam" id="PF02397">
    <property type="entry name" value="Bac_transf"/>
    <property type="match status" value="1"/>
</dbReference>
<dbReference type="InterPro" id="IPR003362">
    <property type="entry name" value="Bact_transf"/>
</dbReference>